<dbReference type="InterPro" id="IPR002401">
    <property type="entry name" value="Cyt_P450_E_grp-I"/>
</dbReference>
<dbReference type="PANTHER" id="PTHR24305:SF226">
    <property type="entry name" value="CYTOCHROME P450 MONOOXYGENASE"/>
    <property type="match status" value="1"/>
</dbReference>
<accession>A0A6G1IEY5</accession>
<feature type="binding site" description="axial binding residue" evidence="1">
    <location>
        <position position="464"/>
    </location>
    <ligand>
        <name>heme</name>
        <dbReference type="ChEBI" id="CHEBI:30413"/>
    </ligand>
    <ligandPart>
        <name>Fe</name>
        <dbReference type="ChEBI" id="CHEBI:18248"/>
    </ligandPart>
</feature>
<proteinExistence type="predicted"/>
<dbReference type="AlphaFoldDB" id="A0A6G1IEY5"/>
<dbReference type="InterPro" id="IPR001128">
    <property type="entry name" value="Cyt_P450"/>
</dbReference>
<dbReference type="InterPro" id="IPR036396">
    <property type="entry name" value="Cyt_P450_sf"/>
</dbReference>
<reference evidence="3" key="1">
    <citation type="journal article" date="2020" name="Stud. Mycol.">
        <title>101 Dothideomycetes genomes: a test case for predicting lifestyles and emergence of pathogens.</title>
        <authorList>
            <person name="Haridas S."/>
            <person name="Albert R."/>
            <person name="Binder M."/>
            <person name="Bloem J."/>
            <person name="Labutti K."/>
            <person name="Salamov A."/>
            <person name="Andreopoulos B."/>
            <person name="Baker S."/>
            <person name="Barry K."/>
            <person name="Bills G."/>
            <person name="Bluhm B."/>
            <person name="Cannon C."/>
            <person name="Castanera R."/>
            <person name="Culley D."/>
            <person name="Daum C."/>
            <person name="Ezra D."/>
            <person name="Gonzalez J."/>
            <person name="Henrissat B."/>
            <person name="Kuo A."/>
            <person name="Liang C."/>
            <person name="Lipzen A."/>
            <person name="Lutzoni F."/>
            <person name="Magnuson J."/>
            <person name="Mondo S."/>
            <person name="Nolan M."/>
            <person name="Ohm R."/>
            <person name="Pangilinan J."/>
            <person name="Park H.-J."/>
            <person name="Ramirez L."/>
            <person name="Alfaro M."/>
            <person name="Sun H."/>
            <person name="Tritt A."/>
            <person name="Yoshinaga Y."/>
            <person name="Zwiers L.-H."/>
            <person name="Turgeon B."/>
            <person name="Goodwin S."/>
            <person name="Spatafora J."/>
            <person name="Crous P."/>
            <person name="Grigoriev I."/>
        </authorList>
    </citation>
    <scope>NUCLEOTIDE SEQUENCE</scope>
    <source>
        <strain evidence="3">CBS 122367</strain>
    </source>
</reference>
<keyword evidence="2" id="KW-0812">Transmembrane</keyword>
<gene>
    <name evidence="3" type="ORF">K458DRAFT_436983</name>
</gene>
<name>A0A6G1IEY5_9PLEO</name>
<dbReference type="OrthoDB" id="1470350at2759"/>
<dbReference type="PRINTS" id="PR00463">
    <property type="entry name" value="EP450I"/>
</dbReference>
<dbReference type="GO" id="GO:0016705">
    <property type="term" value="F:oxidoreductase activity, acting on paired donors, with incorporation or reduction of molecular oxygen"/>
    <property type="evidence" value="ECO:0007669"/>
    <property type="project" value="InterPro"/>
</dbReference>
<keyword evidence="2" id="KW-0472">Membrane</keyword>
<sequence>MEQLTASAISFSLIYLTATAIYNLYWHPLAKYPGPFLCRISGLPSFYHACMGDRHIWLWQLFQIYGDKIRASPNALLFNTSEAWHSLFDKKTNVRKSGFYEAWMRNKHDINTLSCTDVELHHKKRRLLKLAFTEQSLKAWGPFMARHIDRWNELLPEEKRDEDGWSEPQDLSKWSDFLLFDLLGDLCFGMNFATKEPGENKLKTIPHFIAKHMMINYPIAKSPILDTFLWLKPRGLDKLIELATPKDVKDFFSFVDETVTKRVQMERQRERDKSPAEREDMFHFLCTARDPETGELAFNETDLKSEAHLLIIAGSDTTADLLCAFFFYVTHFPQAYARVVKEIRETFSRPEEIVQGSALLTDCKYLRACLNECFRLAPAGPSELERMVLPGGTNIAGEFLPEGVKLGVVHWALGRNEEFYGGDANVFRPERWIVSDNPAEGTPAEEVKRLRHGLHTFGKGVGDCVGQKVAMLQLSMAIARTLWRFDVRVAERLGEGRPELGWGRRDPNTYMLRDAYIALRKGPILQFKERCV</sequence>
<evidence type="ECO:0000256" key="2">
    <source>
        <dbReference type="SAM" id="Phobius"/>
    </source>
</evidence>
<dbReference type="EMBL" id="MU005629">
    <property type="protein sequence ID" value="KAF2676797.1"/>
    <property type="molecule type" value="Genomic_DNA"/>
</dbReference>
<evidence type="ECO:0000313" key="4">
    <source>
        <dbReference type="Proteomes" id="UP000799291"/>
    </source>
</evidence>
<dbReference type="Proteomes" id="UP000799291">
    <property type="component" value="Unassembled WGS sequence"/>
</dbReference>
<feature type="transmembrane region" description="Helical" evidence="2">
    <location>
        <begin position="6"/>
        <end position="25"/>
    </location>
</feature>
<keyword evidence="1" id="KW-0479">Metal-binding</keyword>
<dbReference type="Gene3D" id="1.10.630.10">
    <property type="entry name" value="Cytochrome P450"/>
    <property type="match status" value="1"/>
</dbReference>
<comment type="cofactor">
    <cofactor evidence="1">
        <name>heme</name>
        <dbReference type="ChEBI" id="CHEBI:30413"/>
    </cofactor>
</comment>
<dbReference type="GO" id="GO:0020037">
    <property type="term" value="F:heme binding"/>
    <property type="evidence" value="ECO:0007669"/>
    <property type="project" value="InterPro"/>
</dbReference>
<dbReference type="InterPro" id="IPR050121">
    <property type="entry name" value="Cytochrome_P450_monoxygenase"/>
</dbReference>
<dbReference type="GO" id="GO:0005506">
    <property type="term" value="F:iron ion binding"/>
    <property type="evidence" value="ECO:0007669"/>
    <property type="project" value="InterPro"/>
</dbReference>
<evidence type="ECO:0000256" key="1">
    <source>
        <dbReference type="PIRSR" id="PIRSR602401-1"/>
    </source>
</evidence>
<keyword evidence="2" id="KW-1133">Transmembrane helix</keyword>
<evidence type="ECO:0000313" key="3">
    <source>
        <dbReference type="EMBL" id="KAF2676797.1"/>
    </source>
</evidence>
<keyword evidence="1" id="KW-0349">Heme</keyword>
<dbReference type="SUPFAM" id="SSF48264">
    <property type="entry name" value="Cytochrome P450"/>
    <property type="match status" value="1"/>
</dbReference>
<dbReference type="Pfam" id="PF00067">
    <property type="entry name" value="p450"/>
    <property type="match status" value="1"/>
</dbReference>
<dbReference type="PANTHER" id="PTHR24305">
    <property type="entry name" value="CYTOCHROME P450"/>
    <property type="match status" value="1"/>
</dbReference>
<keyword evidence="1" id="KW-0408">Iron</keyword>
<dbReference type="GO" id="GO:0004497">
    <property type="term" value="F:monooxygenase activity"/>
    <property type="evidence" value="ECO:0007669"/>
    <property type="project" value="InterPro"/>
</dbReference>
<keyword evidence="4" id="KW-1185">Reference proteome</keyword>
<protein>
    <submittedName>
        <fullName evidence="3">Cytochrome P450</fullName>
    </submittedName>
</protein>
<organism evidence="3 4">
    <name type="scientific">Lentithecium fluviatile CBS 122367</name>
    <dbReference type="NCBI Taxonomy" id="1168545"/>
    <lineage>
        <taxon>Eukaryota</taxon>
        <taxon>Fungi</taxon>
        <taxon>Dikarya</taxon>
        <taxon>Ascomycota</taxon>
        <taxon>Pezizomycotina</taxon>
        <taxon>Dothideomycetes</taxon>
        <taxon>Pleosporomycetidae</taxon>
        <taxon>Pleosporales</taxon>
        <taxon>Massarineae</taxon>
        <taxon>Lentitheciaceae</taxon>
        <taxon>Lentithecium</taxon>
    </lineage>
</organism>